<dbReference type="EMBL" id="CM003374">
    <property type="protein sequence ID" value="KOM41076.1"/>
    <property type="molecule type" value="Genomic_DNA"/>
</dbReference>
<dbReference type="Proteomes" id="UP000053144">
    <property type="component" value="Chromosome 4"/>
</dbReference>
<dbReference type="Gramene" id="KOM41076">
    <property type="protein sequence ID" value="KOM41076"/>
    <property type="gene ID" value="LR48_Vigan04g127400"/>
</dbReference>
<dbReference type="AlphaFoldDB" id="A0A0L9UEE6"/>
<protein>
    <submittedName>
        <fullName evidence="1">Uncharacterized protein</fullName>
    </submittedName>
</protein>
<gene>
    <name evidence="1" type="ORF">LR48_Vigan04g127400</name>
</gene>
<evidence type="ECO:0000313" key="1">
    <source>
        <dbReference type="EMBL" id="KOM41076.1"/>
    </source>
</evidence>
<name>A0A0L9UEE6_PHAAN</name>
<sequence length="226" mass="25063">MTNLHSNTDVATLLNSQNVLPTLLLLSSLVISSDHSVIKGSHRSVNNGLQAQEMVRSAVFTRSFSQEQLLRPFDSLVLVNLVQALAHRSVTTKPFPCSPIMLNNVQVVANRSVQGNSCIKVILFSTYRSVMSSVDRSVNASQTVPSSHYKFCHSVEASVDRSMLGHPVQAYNRPLGQSFQDRSVFILLEDRSVKALADRSVIFSRSFLNLSIVIVLHKMIEIVKLK</sequence>
<reference evidence="2" key="1">
    <citation type="journal article" date="2015" name="Proc. Natl. Acad. Sci. U.S.A.">
        <title>Genome sequencing of adzuki bean (Vigna angularis) provides insight into high starch and low fat accumulation and domestication.</title>
        <authorList>
            <person name="Yang K."/>
            <person name="Tian Z."/>
            <person name="Chen C."/>
            <person name="Luo L."/>
            <person name="Zhao B."/>
            <person name="Wang Z."/>
            <person name="Yu L."/>
            <person name="Li Y."/>
            <person name="Sun Y."/>
            <person name="Li W."/>
            <person name="Chen Y."/>
            <person name="Li Y."/>
            <person name="Zhang Y."/>
            <person name="Ai D."/>
            <person name="Zhao J."/>
            <person name="Shang C."/>
            <person name="Ma Y."/>
            <person name="Wu B."/>
            <person name="Wang M."/>
            <person name="Gao L."/>
            <person name="Sun D."/>
            <person name="Zhang P."/>
            <person name="Guo F."/>
            <person name="Wang W."/>
            <person name="Li Y."/>
            <person name="Wang J."/>
            <person name="Varshney R.K."/>
            <person name="Wang J."/>
            <person name="Ling H.Q."/>
            <person name="Wan P."/>
        </authorList>
    </citation>
    <scope>NUCLEOTIDE SEQUENCE</scope>
    <source>
        <strain evidence="2">cv. Jingnong 6</strain>
    </source>
</reference>
<proteinExistence type="predicted"/>
<accession>A0A0L9UEE6</accession>
<evidence type="ECO:0000313" key="2">
    <source>
        <dbReference type="Proteomes" id="UP000053144"/>
    </source>
</evidence>
<organism evidence="1 2">
    <name type="scientific">Phaseolus angularis</name>
    <name type="common">Azuki bean</name>
    <name type="synonym">Vigna angularis</name>
    <dbReference type="NCBI Taxonomy" id="3914"/>
    <lineage>
        <taxon>Eukaryota</taxon>
        <taxon>Viridiplantae</taxon>
        <taxon>Streptophyta</taxon>
        <taxon>Embryophyta</taxon>
        <taxon>Tracheophyta</taxon>
        <taxon>Spermatophyta</taxon>
        <taxon>Magnoliopsida</taxon>
        <taxon>eudicotyledons</taxon>
        <taxon>Gunneridae</taxon>
        <taxon>Pentapetalae</taxon>
        <taxon>rosids</taxon>
        <taxon>fabids</taxon>
        <taxon>Fabales</taxon>
        <taxon>Fabaceae</taxon>
        <taxon>Papilionoideae</taxon>
        <taxon>50 kb inversion clade</taxon>
        <taxon>NPAAA clade</taxon>
        <taxon>indigoferoid/millettioid clade</taxon>
        <taxon>Phaseoleae</taxon>
        <taxon>Vigna</taxon>
    </lineage>
</organism>